<comment type="caution">
    <text evidence="1">The sequence shown here is derived from an EMBL/GenBank/DDBJ whole genome shotgun (WGS) entry which is preliminary data.</text>
</comment>
<name>A0A177JKX4_SPHYA</name>
<protein>
    <submittedName>
        <fullName evidence="1">Uncharacterized protein</fullName>
    </submittedName>
</protein>
<dbReference type="RefSeq" id="WP_017499710.1">
    <property type="nucleotide sequence ID" value="NZ_LSTR01000049.1"/>
</dbReference>
<reference evidence="1 2" key="1">
    <citation type="submission" date="2016-02" db="EMBL/GenBank/DDBJ databases">
        <authorList>
            <person name="Wen L."/>
            <person name="He K."/>
            <person name="Yang H."/>
        </authorList>
    </citation>
    <scope>NUCLEOTIDE SEQUENCE [LARGE SCALE GENOMIC DNA]</scope>
    <source>
        <strain evidence="1 2">CD09_2</strain>
    </source>
</reference>
<dbReference type="EMBL" id="LSTR01000049">
    <property type="protein sequence ID" value="OAH41862.1"/>
    <property type="molecule type" value="Genomic_DNA"/>
</dbReference>
<dbReference type="Proteomes" id="UP000077262">
    <property type="component" value="Unassembled WGS sequence"/>
</dbReference>
<proteinExistence type="predicted"/>
<sequence>MTSATLIEATSPTALEAAAEKAGNWLVTAKPVIRAMIALFDMDANELSGCDPRTFDAAWPHIEKAANRLHQQIEDIREEAICDHSVSGTSEMTEAEWGAVEEFNDALRRDVVSVAMAIRIVRSEA</sequence>
<evidence type="ECO:0000313" key="1">
    <source>
        <dbReference type="EMBL" id="OAH41862.1"/>
    </source>
</evidence>
<gene>
    <name evidence="1" type="ORF">AX777_21360</name>
</gene>
<accession>A0A177JKX4</accession>
<organism evidence="1 2">
    <name type="scientific">Sphingobium yanoikuyae</name>
    <name type="common">Sphingomonas yanoikuyae</name>
    <dbReference type="NCBI Taxonomy" id="13690"/>
    <lineage>
        <taxon>Bacteria</taxon>
        <taxon>Pseudomonadati</taxon>
        <taxon>Pseudomonadota</taxon>
        <taxon>Alphaproteobacteria</taxon>
        <taxon>Sphingomonadales</taxon>
        <taxon>Sphingomonadaceae</taxon>
        <taxon>Sphingobium</taxon>
    </lineage>
</organism>
<evidence type="ECO:0000313" key="2">
    <source>
        <dbReference type="Proteomes" id="UP000077262"/>
    </source>
</evidence>
<dbReference type="AlphaFoldDB" id="A0A177JKX4"/>